<evidence type="ECO:0000313" key="2">
    <source>
        <dbReference type="EMBL" id="NNU15563.1"/>
    </source>
</evidence>
<sequence length="144" mass="16220">MLLAAAAFLLASPLDVTGVWYTDGEESQVEITETGDSVVGRIIWYTGHEEQVVFDTNNPDEDAQKQEILGLAIIEGFERGGDKWRKGEIYDPTEGKTYRSAIYRIDETTLGVQGCVGFICRTLEWQMVPEGDVMRIDREPKTRD</sequence>
<dbReference type="Proteomes" id="UP000536835">
    <property type="component" value="Unassembled WGS sequence"/>
</dbReference>
<name>A0A7Y3W4K9_9PROT</name>
<dbReference type="InterPro" id="IPR019223">
    <property type="entry name" value="DUF2147"/>
</dbReference>
<dbReference type="RefSeq" id="WP_173197114.1">
    <property type="nucleotide sequence ID" value="NZ_JABFCX010000002.1"/>
</dbReference>
<comment type="caution">
    <text evidence="2">The sequence shown here is derived from an EMBL/GenBank/DDBJ whole genome shotgun (WGS) entry which is preliminary data.</text>
</comment>
<gene>
    <name evidence="2" type="ORF">HK107_04425</name>
</gene>
<keyword evidence="3" id="KW-1185">Reference proteome</keyword>
<proteinExistence type="predicted"/>
<evidence type="ECO:0000259" key="1">
    <source>
        <dbReference type="Pfam" id="PF09917"/>
    </source>
</evidence>
<evidence type="ECO:0000313" key="3">
    <source>
        <dbReference type="Proteomes" id="UP000536835"/>
    </source>
</evidence>
<dbReference type="PANTHER" id="PTHR36919:SF2">
    <property type="entry name" value="BLL6627 PROTEIN"/>
    <property type="match status" value="1"/>
</dbReference>
<dbReference type="PANTHER" id="PTHR36919">
    <property type="entry name" value="BLR1215 PROTEIN"/>
    <property type="match status" value="1"/>
</dbReference>
<dbReference type="EMBL" id="JABFCX010000002">
    <property type="protein sequence ID" value="NNU15563.1"/>
    <property type="molecule type" value="Genomic_DNA"/>
</dbReference>
<organism evidence="2 3">
    <name type="scientific">Parvularcula mediterranea</name>
    <dbReference type="NCBI Taxonomy" id="2732508"/>
    <lineage>
        <taxon>Bacteria</taxon>
        <taxon>Pseudomonadati</taxon>
        <taxon>Pseudomonadota</taxon>
        <taxon>Alphaproteobacteria</taxon>
        <taxon>Parvularculales</taxon>
        <taxon>Parvularculaceae</taxon>
        <taxon>Parvularcula</taxon>
    </lineage>
</organism>
<reference evidence="2 3" key="1">
    <citation type="submission" date="2020-05" db="EMBL/GenBank/DDBJ databases">
        <title>Parvularcula mediterraneae sp. nov., isolated from polypropylene straw from shallow seawater of the seashore of Laganas in Zakynthos island, Greece.</title>
        <authorList>
            <person name="Szabo I."/>
            <person name="Al-Omari J."/>
            <person name="Rado J."/>
            <person name="Szerdahelyi G.S."/>
        </authorList>
    </citation>
    <scope>NUCLEOTIDE SEQUENCE [LARGE SCALE GENOMIC DNA]</scope>
    <source>
        <strain evidence="2 3">ZS-1/3</strain>
    </source>
</reference>
<dbReference type="AlphaFoldDB" id="A0A7Y3W4K9"/>
<protein>
    <submittedName>
        <fullName evidence="2">DUF2147 domain-containing protein</fullName>
    </submittedName>
</protein>
<accession>A0A7Y3W4K9</accession>
<dbReference type="Pfam" id="PF09917">
    <property type="entry name" value="DUF2147"/>
    <property type="match status" value="1"/>
</dbReference>
<feature type="domain" description="DUF2147" evidence="1">
    <location>
        <begin position="18"/>
        <end position="126"/>
    </location>
</feature>
<dbReference type="Gene3D" id="2.40.128.520">
    <property type="match status" value="1"/>
</dbReference>